<name>A0AAW0Z169_9TREE</name>
<proteinExistence type="predicted"/>
<dbReference type="FunFam" id="1.10.472.10:FF:000111">
    <property type="entry name" value="Unplaced genomic scaffold supercont1.6, whole genome shotgun sequence"/>
    <property type="match status" value="1"/>
</dbReference>
<evidence type="ECO:0000313" key="4">
    <source>
        <dbReference type="Proteomes" id="UP001388673"/>
    </source>
</evidence>
<dbReference type="GO" id="GO:0006357">
    <property type="term" value="P:regulation of transcription by RNA polymerase II"/>
    <property type="evidence" value="ECO:0007669"/>
    <property type="project" value="InterPro"/>
</dbReference>
<dbReference type="AlphaFoldDB" id="A0AAW0Z169"/>
<gene>
    <name evidence="3" type="ORF">IAR55_002309</name>
</gene>
<evidence type="ECO:0000313" key="3">
    <source>
        <dbReference type="EMBL" id="KAK8861488.1"/>
    </source>
</evidence>
<dbReference type="CDD" id="cd20546">
    <property type="entry name" value="CYCLIN_SpCG1C_ScCTK2-like_rpt2"/>
    <property type="match status" value="1"/>
</dbReference>
<keyword evidence="4" id="KW-1185">Reference proteome</keyword>
<feature type="region of interest" description="Disordered" evidence="1">
    <location>
        <begin position="285"/>
        <end position="318"/>
    </location>
</feature>
<dbReference type="KEGG" id="kne:92179568"/>
<feature type="domain" description="Cyclin N-terminal" evidence="2">
    <location>
        <begin position="41"/>
        <end position="161"/>
    </location>
</feature>
<dbReference type="GeneID" id="92179568"/>
<dbReference type="InterPro" id="IPR006671">
    <property type="entry name" value="Cyclin_N"/>
</dbReference>
<dbReference type="Pfam" id="PF00134">
    <property type="entry name" value="Cyclin_N"/>
    <property type="match status" value="1"/>
</dbReference>
<dbReference type="SUPFAM" id="SSF47954">
    <property type="entry name" value="Cyclin-like"/>
    <property type="match status" value="2"/>
</dbReference>
<dbReference type="Proteomes" id="UP001388673">
    <property type="component" value="Unassembled WGS sequence"/>
</dbReference>
<dbReference type="InterPro" id="IPR043198">
    <property type="entry name" value="Cyclin/Ssn8"/>
</dbReference>
<dbReference type="PANTHER" id="PTHR10026">
    <property type="entry name" value="CYCLIN"/>
    <property type="match status" value="1"/>
</dbReference>
<evidence type="ECO:0000256" key="1">
    <source>
        <dbReference type="SAM" id="MobiDB-lite"/>
    </source>
</evidence>
<dbReference type="EMBL" id="JBCAWK010000004">
    <property type="protein sequence ID" value="KAK8861488.1"/>
    <property type="molecule type" value="Genomic_DNA"/>
</dbReference>
<dbReference type="Gene3D" id="1.10.472.10">
    <property type="entry name" value="Cyclin-like"/>
    <property type="match status" value="2"/>
</dbReference>
<reference evidence="3 4" key="1">
    <citation type="journal article" date="2024" name="bioRxiv">
        <title>Comparative genomics of Cryptococcus and Kwoniella reveals pathogenesis evolution and contrasting karyotype dynamics via intercentromeric recombination or chromosome fusion.</title>
        <authorList>
            <person name="Coelho M.A."/>
            <person name="David-Palma M."/>
            <person name="Shea T."/>
            <person name="Bowers K."/>
            <person name="McGinley-Smith S."/>
            <person name="Mohammad A.W."/>
            <person name="Gnirke A."/>
            <person name="Yurkov A.M."/>
            <person name="Nowrousian M."/>
            <person name="Sun S."/>
            <person name="Cuomo C.A."/>
            <person name="Heitman J."/>
        </authorList>
    </citation>
    <scope>NUCLEOTIDE SEQUENCE [LARGE SCALE GENOMIC DNA]</scope>
    <source>
        <strain evidence="3 4">CBS 13917</strain>
    </source>
</reference>
<sequence length="381" mass="42114">MTLPASSGSNTHIKHYKPYFTPAEVERLSAKQRGKLSVSREERGRQQACGFIDAVGVRCGFPRRTIATAQTLYMRFHLFFPYKDFNYVEVSLTALYVSSKLHDTLKKPRDIILSSFPIRFPHLIRKGTIDPATAEANGLERERKQVLSIERLVLETMGFKFSVEVGLSGVVKIGKRLGLGRDLCESAWRGAVDCYRTQASLSYPPHIIALGSIYTASLLMLETTKFEPALSSKGAEEKPPAQIAHLLSTSGDWEKEYSATVGSVDDIAHALIDLYTIILSTPSEGQPNIHTPSPVSPKEPLPTSSQTTSTSTTSPTAFRLPSFWSSQTLTELKIHLRDRRPGKVATIGWASAGEESHQVSEDEAAEGMGKNDATVRFVWDR</sequence>
<accession>A0AAW0Z169</accession>
<organism evidence="3 4">
    <name type="scientific">Kwoniella newhampshirensis</name>
    <dbReference type="NCBI Taxonomy" id="1651941"/>
    <lineage>
        <taxon>Eukaryota</taxon>
        <taxon>Fungi</taxon>
        <taxon>Dikarya</taxon>
        <taxon>Basidiomycota</taxon>
        <taxon>Agaricomycotina</taxon>
        <taxon>Tremellomycetes</taxon>
        <taxon>Tremellales</taxon>
        <taxon>Cryptococcaceae</taxon>
        <taxon>Kwoniella</taxon>
    </lineage>
</organism>
<feature type="compositionally biased region" description="Low complexity" evidence="1">
    <location>
        <begin position="302"/>
        <end position="316"/>
    </location>
</feature>
<dbReference type="RefSeq" id="XP_066804113.1">
    <property type="nucleotide sequence ID" value="XM_066945424.1"/>
</dbReference>
<comment type="caution">
    <text evidence="3">The sequence shown here is derived from an EMBL/GenBank/DDBJ whole genome shotgun (WGS) entry which is preliminary data.</text>
</comment>
<dbReference type="InterPro" id="IPR036915">
    <property type="entry name" value="Cyclin-like_sf"/>
</dbReference>
<evidence type="ECO:0000259" key="2">
    <source>
        <dbReference type="Pfam" id="PF00134"/>
    </source>
</evidence>
<protein>
    <recommendedName>
        <fullName evidence="2">Cyclin N-terminal domain-containing protein</fullName>
    </recommendedName>
</protein>
<dbReference type="GO" id="GO:0016538">
    <property type="term" value="F:cyclin-dependent protein serine/threonine kinase regulator activity"/>
    <property type="evidence" value="ECO:0007669"/>
    <property type="project" value="InterPro"/>
</dbReference>